<sequence length="187" mass="19687">MKAPSIRLATVLVSILGRCVADEHSACLPDSTPAPTAAPTLAPTAAPTPAPTAAPTPKPLGCPFVNTAVYIKLTAVDQSGKWDCTGDNLVASLTNVGNTWVFLAQGNGFVISPTRDHTYTYCVPDGDRLRCNGEFKDAAIFKCIDGDDGNVAIQVDGRYVTAAANALVLKPRNDTLSSDQQWIPSGW</sequence>
<name>T0R5G7_SAPDV</name>
<accession>T0R5G7</accession>
<feature type="signal peptide" evidence="1">
    <location>
        <begin position="1"/>
        <end position="21"/>
    </location>
</feature>
<evidence type="ECO:0008006" key="4">
    <source>
        <dbReference type="Google" id="ProtNLM"/>
    </source>
</evidence>
<dbReference type="Proteomes" id="UP000030762">
    <property type="component" value="Unassembled WGS sequence"/>
</dbReference>
<reference evidence="2 3" key="1">
    <citation type="submission" date="2012-04" db="EMBL/GenBank/DDBJ databases">
        <title>The Genome Sequence of Saprolegnia declina VS20.</title>
        <authorList>
            <consortium name="The Broad Institute Genome Sequencing Platform"/>
            <person name="Russ C."/>
            <person name="Nusbaum C."/>
            <person name="Tyler B."/>
            <person name="van West P."/>
            <person name="Dieguez-Uribeondo J."/>
            <person name="de Bruijn I."/>
            <person name="Tripathy S."/>
            <person name="Jiang R."/>
            <person name="Young S.K."/>
            <person name="Zeng Q."/>
            <person name="Gargeya S."/>
            <person name="Fitzgerald M."/>
            <person name="Haas B."/>
            <person name="Abouelleil A."/>
            <person name="Alvarado L."/>
            <person name="Arachchi H.M."/>
            <person name="Berlin A."/>
            <person name="Chapman S.B."/>
            <person name="Goldberg J."/>
            <person name="Griggs A."/>
            <person name="Gujja S."/>
            <person name="Hansen M."/>
            <person name="Howarth C."/>
            <person name="Imamovic A."/>
            <person name="Larimer J."/>
            <person name="McCowen C."/>
            <person name="Montmayeur A."/>
            <person name="Murphy C."/>
            <person name="Neiman D."/>
            <person name="Pearson M."/>
            <person name="Priest M."/>
            <person name="Roberts A."/>
            <person name="Saif S."/>
            <person name="Shea T."/>
            <person name="Sisk P."/>
            <person name="Sykes S."/>
            <person name="Wortman J."/>
            <person name="Nusbaum C."/>
            <person name="Birren B."/>
        </authorList>
    </citation>
    <scope>NUCLEOTIDE SEQUENCE [LARGE SCALE GENOMIC DNA]</scope>
    <source>
        <strain evidence="2 3">VS20</strain>
    </source>
</reference>
<keyword evidence="3" id="KW-1185">Reference proteome</keyword>
<dbReference type="RefSeq" id="XP_008621813.1">
    <property type="nucleotide sequence ID" value="XM_008623591.1"/>
</dbReference>
<evidence type="ECO:0000256" key="1">
    <source>
        <dbReference type="SAM" id="SignalP"/>
    </source>
</evidence>
<keyword evidence="1" id="KW-0732">Signal</keyword>
<proteinExistence type="predicted"/>
<evidence type="ECO:0000313" key="3">
    <source>
        <dbReference type="Proteomes" id="UP000030762"/>
    </source>
</evidence>
<evidence type="ECO:0000313" key="2">
    <source>
        <dbReference type="EMBL" id="EQC24757.1"/>
    </source>
</evidence>
<dbReference type="AlphaFoldDB" id="T0R5G7"/>
<protein>
    <recommendedName>
        <fullName evidence="4">Ricin B lectin domain-containing protein</fullName>
    </recommendedName>
</protein>
<gene>
    <name evidence="2" type="ORF">SDRG_17350</name>
</gene>
<feature type="chain" id="PRO_5004583741" description="Ricin B lectin domain-containing protein" evidence="1">
    <location>
        <begin position="22"/>
        <end position="187"/>
    </location>
</feature>
<dbReference type="InParanoid" id="T0R5G7"/>
<organism evidence="2 3">
    <name type="scientific">Saprolegnia diclina (strain VS20)</name>
    <dbReference type="NCBI Taxonomy" id="1156394"/>
    <lineage>
        <taxon>Eukaryota</taxon>
        <taxon>Sar</taxon>
        <taxon>Stramenopiles</taxon>
        <taxon>Oomycota</taxon>
        <taxon>Saprolegniomycetes</taxon>
        <taxon>Saprolegniales</taxon>
        <taxon>Saprolegniaceae</taxon>
        <taxon>Saprolegnia</taxon>
    </lineage>
</organism>
<dbReference type="GeneID" id="19958077"/>
<dbReference type="EMBL" id="JH767415">
    <property type="protein sequence ID" value="EQC24757.1"/>
    <property type="molecule type" value="Genomic_DNA"/>
</dbReference>
<dbReference type="VEuPathDB" id="FungiDB:SDRG_17350"/>